<evidence type="ECO:0000256" key="1">
    <source>
        <dbReference type="SAM" id="MobiDB-lite"/>
    </source>
</evidence>
<proteinExistence type="predicted"/>
<dbReference type="AlphaFoldDB" id="A0A9N8DUW3"/>
<evidence type="ECO:0000313" key="3">
    <source>
        <dbReference type="EMBL" id="CAB9507271.1"/>
    </source>
</evidence>
<protein>
    <submittedName>
        <fullName evidence="3">Uncharacterized protein</fullName>
    </submittedName>
</protein>
<keyword evidence="2" id="KW-0732">Signal</keyword>
<accession>A0A9N8DUW3</accession>
<comment type="caution">
    <text evidence="3">The sequence shown here is derived from an EMBL/GenBank/DDBJ whole genome shotgun (WGS) entry which is preliminary data.</text>
</comment>
<evidence type="ECO:0000313" key="4">
    <source>
        <dbReference type="Proteomes" id="UP001153069"/>
    </source>
</evidence>
<keyword evidence="4" id="KW-1185">Reference proteome</keyword>
<feature type="region of interest" description="Disordered" evidence="1">
    <location>
        <begin position="181"/>
        <end position="224"/>
    </location>
</feature>
<feature type="compositionally biased region" description="Polar residues" evidence="1">
    <location>
        <begin position="207"/>
        <end position="218"/>
    </location>
</feature>
<evidence type="ECO:0000256" key="2">
    <source>
        <dbReference type="SAM" id="SignalP"/>
    </source>
</evidence>
<feature type="signal peptide" evidence="2">
    <location>
        <begin position="1"/>
        <end position="23"/>
    </location>
</feature>
<gene>
    <name evidence="3" type="ORF">SEMRO_299_G111480.1</name>
</gene>
<dbReference type="Proteomes" id="UP001153069">
    <property type="component" value="Unassembled WGS sequence"/>
</dbReference>
<sequence length="257" mass="26708">MKSFFDFSLCTCILSAALCGAKGEVVYTVFAAAEGGCQVGTNNISTVMDPQAQEIGYCQNHGVGASLYNSIEVLSCTDNCLCFKQWASDDADGNCNESLALGFNVKVSCFDKCLQDCNGNNCGDIALPGSATTRLQLTLTGSSAANLICATPVSEDEFVCETTGMIKDSDGDIVDDFEMKDTDSEAQSHDDSDASDGNPPQEPSGAPQEQSGAATQEPSGAGNMVPTLSTSLSFSVLGIGFGFLLLSSVTSDSCSKF</sequence>
<organism evidence="3 4">
    <name type="scientific">Seminavis robusta</name>
    <dbReference type="NCBI Taxonomy" id="568900"/>
    <lineage>
        <taxon>Eukaryota</taxon>
        <taxon>Sar</taxon>
        <taxon>Stramenopiles</taxon>
        <taxon>Ochrophyta</taxon>
        <taxon>Bacillariophyta</taxon>
        <taxon>Bacillariophyceae</taxon>
        <taxon>Bacillariophycidae</taxon>
        <taxon>Naviculales</taxon>
        <taxon>Naviculaceae</taxon>
        <taxon>Seminavis</taxon>
    </lineage>
</organism>
<dbReference type="EMBL" id="CAICTM010000298">
    <property type="protein sequence ID" value="CAB9507271.1"/>
    <property type="molecule type" value="Genomic_DNA"/>
</dbReference>
<feature type="compositionally biased region" description="Basic and acidic residues" evidence="1">
    <location>
        <begin position="181"/>
        <end position="192"/>
    </location>
</feature>
<name>A0A9N8DUW3_9STRA</name>
<reference evidence="3" key="1">
    <citation type="submission" date="2020-06" db="EMBL/GenBank/DDBJ databases">
        <authorList>
            <consortium name="Plant Systems Biology data submission"/>
        </authorList>
    </citation>
    <scope>NUCLEOTIDE SEQUENCE</scope>
    <source>
        <strain evidence="3">D6</strain>
    </source>
</reference>
<feature type="chain" id="PRO_5040195339" evidence="2">
    <location>
        <begin position="24"/>
        <end position="257"/>
    </location>
</feature>